<protein>
    <submittedName>
        <fullName evidence="1">Chld3</fullName>
    </submittedName>
</protein>
<keyword evidence="2" id="KW-1185">Reference proteome</keyword>
<gene>
    <name evidence="1" type="ORF">MML48_8g00002724</name>
</gene>
<reference evidence="1" key="1">
    <citation type="submission" date="2022-04" db="EMBL/GenBank/DDBJ databases">
        <title>Chromosome-scale genome assembly of Holotrichia oblita Faldermann.</title>
        <authorList>
            <person name="Rongchong L."/>
        </authorList>
    </citation>
    <scope>NUCLEOTIDE SEQUENCE</scope>
    <source>
        <strain evidence="1">81SQS9</strain>
    </source>
</reference>
<evidence type="ECO:0000313" key="1">
    <source>
        <dbReference type="EMBL" id="KAI4456019.1"/>
    </source>
</evidence>
<dbReference type="EMBL" id="CM043022">
    <property type="protein sequence ID" value="KAI4456019.1"/>
    <property type="molecule type" value="Genomic_DNA"/>
</dbReference>
<organism evidence="1 2">
    <name type="scientific">Holotrichia oblita</name>
    <name type="common">Chafer beetle</name>
    <dbReference type="NCBI Taxonomy" id="644536"/>
    <lineage>
        <taxon>Eukaryota</taxon>
        <taxon>Metazoa</taxon>
        <taxon>Ecdysozoa</taxon>
        <taxon>Arthropoda</taxon>
        <taxon>Hexapoda</taxon>
        <taxon>Insecta</taxon>
        <taxon>Pterygota</taxon>
        <taxon>Neoptera</taxon>
        <taxon>Endopterygota</taxon>
        <taxon>Coleoptera</taxon>
        <taxon>Polyphaga</taxon>
        <taxon>Scarabaeiformia</taxon>
        <taxon>Scarabaeidae</taxon>
        <taxon>Melolonthinae</taxon>
        <taxon>Holotrichia</taxon>
    </lineage>
</organism>
<proteinExistence type="predicted"/>
<evidence type="ECO:0000313" key="2">
    <source>
        <dbReference type="Proteomes" id="UP001056778"/>
    </source>
</evidence>
<comment type="caution">
    <text evidence="1">The sequence shown here is derived from an EMBL/GenBank/DDBJ whole genome shotgun (WGS) entry which is preliminary data.</text>
</comment>
<dbReference type="Proteomes" id="UP001056778">
    <property type="component" value="Chromosome 8"/>
</dbReference>
<name>A0ACB9SPU8_HOLOL</name>
<accession>A0ACB9SPU8</accession>
<sequence>MSVTTEDFMNQENNKSDVQYENEIEENERENEDDQTEQQRDIDDDYIDDVHGSFVNLETGENLETTSSTHKPVIGTFIICKFLYNEGTKKEVIKKFIAKIVAIEDKLFTISCLRYNRALNAYVYPNVTDEMIIADADICFVLKTPTNFRGKHRYIFLMSTHLRIPLELVLPQPLLKGQDTRKEETVREEQETKKEEEGITEQEATCRKQNYLPCANGSCIPASYFCDGSIDCEDDSDEVHCDTKNDEYAAEPCNPTSCKLPECFCSTDGTGIPGRLMPSEIPQMILLTFDGVINFENWDLYSRVLFTEDLQNPNGCPISATFFVNHQYNNYHQTQKLWNQKHEIGIHSITHRGPENWWSENATIEDWYDEMIGEANILHEYSKIRLEEIRGVRVPFLSVGWNRQFLMMKEFGFLYDSSIIAPRADPPYWPYTLDHKLPHNCTEDAQRCPTRPHPGLWEMVMNQLIMSKDATCATIDACPKDLSANEIYDILVQNFKRHYLTNRAPYGLHFHFSWFKNQDYLGAMQVCIVENSILNCKIDVSIFTKQLPTRTQSIPLSTSFGFFFDLISHASVSLNQKFLDNMMQYPDVWFVTNWQAIEWMKRPTRLDDLNFFDAWNCKRHFQPSEIACDKPNACKLYSRVFQEQRLLYTCAECPSKYPWIRNEFGLE</sequence>